<keyword evidence="5" id="KW-0406">Ion transport</keyword>
<dbReference type="InterPro" id="IPR003938">
    <property type="entry name" value="K_chnl_volt-dep_EAG/ELK/ERG"/>
</dbReference>
<dbReference type="EMBL" id="MTYJ01000027">
    <property type="protein sequence ID" value="OQV20845.1"/>
    <property type="molecule type" value="Genomic_DNA"/>
</dbReference>
<feature type="transmembrane region" description="Helical" evidence="10">
    <location>
        <begin position="345"/>
        <end position="363"/>
    </location>
</feature>
<name>A0A1W0X087_HYPEX</name>
<keyword evidence="3 10" id="KW-0812">Transmembrane</keyword>
<dbReference type="InterPro" id="IPR014710">
    <property type="entry name" value="RmlC-like_jellyroll"/>
</dbReference>
<reference evidence="13" key="1">
    <citation type="submission" date="2017-01" db="EMBL/GenBank/DDBJ databases">
        <title>Comparative genomics of anhydrobiosis in the tardigrade Hypsibius dujardini.</title>
        <authorList>
            <person name="Yoshida Y."/>
            <person name="Koutsovoulos G."/>
            <person name="Laetsch D."/>
            <person name="Stevens L."/>
            <person name="Kumar S."/>
            <person name="Horikawa D."/>
            <person name="Ishino K."/>
            <person name="Komine S."/>
            <person name="Tomita M."/>
            <person name="Blaxter M."/>
            <person name="Arakawa K."/>
        </authorList>
    </citation>
    <scope>NUCLEOTIDE SEQUENCE [LARGE SCALE GENOMIC DNA]</scope>
    <source>
        <strain evidence="13">Z151</strain>
    </source>
</reference>
<feature type="domain" description="Cyclic nucleotide-binding" evidence="11">
    <location>
        <begin position="1049"/>
        <end position="1149"/>
    </location>
</feature>
<feature type="transmembrane region" description="Helical" evidence="10">
    <location>
        <begin position="947"/>
        <end position="970"/>
    </location>
</feature>
<dbReference type="InterPro" id="IPR018490">
    <property type="entry name" value="cNMP-bd_dom_sf"/>
</dbReference>
<feature type="transmembrane region" description="Helical" evidence="10">
    <location>
        <begin position="1321"/>
        <end position="1344"/>
    </location>
</feature>
<feature type="domain" description="Cyclic nucleotide-binding" evidence="11">
    <location>
        <begin position="450"/>
        <end position="568"/>
    </location>
</feature>
<dbReference type="Proteomes" id="UP000192578">
    <property type="component" value="Unassembled WGS sequence"/>
</dbReference>
<evidence type="ECO:0000256" key="5">
    <source>
        <dbReference type="ARBA" id="ARBA00023065"/>
    </source>
</evidence>
<evidence type="ECO:0000259" key="11">
    <source>
        <dbReference type="PROSITE" id="PS50042"/>
    </source>
</evidence>
<comment type="caution">
    <text evidence="12">The sequence shown here is derived from an EMBL/GenBank/DDBJ whole genome shotgun (WGS) entry which is preliminary data.</text>
</comment>
<dbReference type="PROSITE" id="PS50042">
    <property type="entry name" value="CNMP_BINDING_3"/>
    <property type="match status" value="4"/>
</dbReference>
<feature type="transmembrane region" description="Helical" evidence="10">
    <location>
        <begin position="205"/>
        <end position="225"/>
    </location>
</feature>
<evidence type="ECO:0000256" key="10">
    <source>
        <dbReference type="SAM" id="Phobius"/>
    </source>
</evidence>
<feature type="transmembrane region" description="Helical" evidence="10">
    <location>
        <begin position="733"/>
        <end position="755"/>
    </location>
</feature>
<dbReference type="Gene3D" id="2.60.120.10">
    <property type="entry name" value="Jelly Rolls"/>
    <property type="match status" value="4"/>
</dbReference>
<dbReference type="Pfam" id="PF00027">
    <property type="entry name" value="cNMP_binding"/>
    <property type="match status" value="4"/>
</dbReference>
<feature type="transmembrane region" description="Helical" evidence="10">
    <location>
        <begin position="78"/>
        <end position="104"/>
    </location>
</feature>
<evidence type="ECO:0000256" key="8">
    <source>
        <dbReference type="ARBA" id="ARBA00023303"/>
    </source>
</evidence>
<evidence type="ECO:0000256" key="9">
    <source>
        <dbReference type="SAM" id="MobiDB-lite"/>
    </source>
</evidence>
<dbReference type="InterPro" id="IPR005821">
    <property type="entry name" value="Ion_trans_dom"/>
</dbReference>
<dbReference type="PANTHER" id="PTHR45638:SF19">
    <property type="entry name" value="CYCLIC NUCLEOTIDE-BINDING DOMAIN-CONTAINING PROTEIN"/>
    <property type="match status" value="1"/>
</dbReference>
<evidence type="ECO:0000256" key="4">
    <source>
        <dbReference type="ARBA" id="ARBA00022989"/>
    </source>
</evidence>
<organism evidence="12 13">
    <name type="scientific">Hypsibius exemplaris</name>
    <name type="common">Freshwater tardigrade</name>
    <dbReference type="NCBI Taxonomy" id="2072580"/>
    <lineage>
        <taxon>Eukaryota</taxon>
        <taxon>Metazoa</taxon>
        <taxon>Ecdysozoa</taxon>
        <taxon>Tardigrada</taxon>
        <taxon>Eutardigrada</taxon>
        <taxon>Parachela</taxon>
        <taxon>Hypsibioidea</taxon>
        <taxon>Hypsibiidae</taxon>
        <taxon>Hypsibius</taxon>
    </lineage>
</organism>
<dbReference type="CDD" id="cd00038">
    <property type="entry name" value="CAP_ED"/>
    <property type="match status" value="4"/>
</dbReference>
<evidence type="ECO:0000313" key="13">
    <source>
        <dbReference type="Proteomes" id="UP000192578"/>
    </source>
</evidence>
<feature type="transmembrane region" description="Helical" evidence="10">
    <location>
        <begin position="51"/>
        <end position="72"/>
    </location>
</feature>
<keyword evidence="7" id="KW-1071">Ligand-gated ion channel</keyword>
<dbReference type="GO" id="GO:0005249">
    <property type="term" value="F:voltage-gated potassium channel activity"/>
    <property type="evidence" value="ECO:0007669"/>
    <property type="project" value="InterPro"/>
</dbReference>
<evidence type="ECO:0000256" key="7">
    <source>
        <dbReference type="ARBA" id="ARBA00023286"/>
    </source>
</evidence>
<dbReference type="SUPFAM" id="SSF81324">
    <property type="entry name" value="Voltage-gated potassium channels"/>
    <property type="match status" value="4"/>
</dbReference>
<evidence type="ECO:0000256" key="6">
    <source>
        <dbReference type="ARBA" id="ARBA00023136"/>
    </source>
</evidence>
<dbReference type="SMART" id="SM00100">
    <property type="entry name" value="cNMP"/>
    <property type="match status" value="4"/>
</dbReference>
<feature type="domain" description="Cyclic nucleotide-binding" evidence="11">
    <location>
        <begin position="2172"/>
        <end position="2270"/>
    </location>
</feature>
<accession>A0A1W0X087</accession>
<feature type="transmembrane region" description="Helical" evidence="10">
    <location>
        <begin position="1394"/>
        <end position="1415"/>
    </location>
</feature>
<feature type="transmembrane region" description="Helical" evidence="10">
    <location>
        <begin position="689"/>
        <end position="713"/>
    </location>
</feature>
<gene>
    <name evidence="12" type="ORF">BV898_05188</name>
</gene>
<evidence type="ECO:0000256" key="2">
    <source>
        <dbReference type="ARBA" id="ARBA00022448"/>
    </source>
</evidence>
<keyword evidence="13" id="KW-1185">Reference proteome</keyword>
<feature type="domain" description="Cyclic nucleotide-binding" evidence="11">
    <location>
        <begin position="1670"/>
        <end position="1787"/>
    </location>
</feature>
<keyword evidence="8" id="KW-0407">Ion channel</keyword>
<dbReference type="GO" id="GO:0016020">
    <property type="term" value="C:membrane"/>
    <property type="evidence" value="ECO:0007669"/>
    <property type="project" value="UniProtKB-SubCell"/>
</dbReference>
<keyword evidence="2" id="KW-0813">Transport</keyword>
<dbReference type="PANTHER" id="PTHR45638">
    <property type="entry name" value="CYCLIC NUCLEOTIDE-GATED CATION CHANNEL SUBUNIT A"/>
    <property type="match status" value="1"/>
</dbReference>
<dbReference type="Gene3D" id="1.10.287.630">
    <property type="entry name" value="Helix hairpin bin"/>
    <property type="match status" value="4"/>
</dbReference>
<protein>
    <submittedName>
        <fullName evidence="12">Cyclic nucleotide-gated channel rod photoreceptor subunit alpha</fullName>
    </submittedName>
</protein>
<feature type="transmembrane region" description="Helical" evidence="10">
    <location>
        <begin position="318"/>
        <end position="339"/>
    </location>
</feature>
<dbReference type="Pfam" id="PF00520">
    <property type="entry name" value="Ion_trans"/>
    <property type="match status" value="4"/>
</dbReference>
<dbReference type="PRINTS" id="PR01463">
    <property type="entry name" value="EAGCHANLFMLY"/>
</dbReference>
<proteinExistence type="predicted"/>
<dbReference type="Gene3D" id="1.10.287.70">
    <property type="match status" value="4"/>
</dbReference>
<dbReference type="GO" id="GO:0044877">
    <property type="term" value="F:protein-containing complex binding"/>
    <property type="evidence" value="ECO:0007669"/>
    <property type="project" value="TreeGrafter"/>
</dbReference>
<keyword evidence="6 10" id="KW-0472">Membrane</keyword>
<sequence length="2300" mass="264979">MVRKGKMETVTDKRRNYSMKVVTHVGSIEDIDWGWSTYEERIKREKRFHTFDGIVAFLAVMQFTLVSYQAAFDPFNVYILWVSYFLDVCFVLDIAASVIKCHAIDIRNVELRKGNCRVDSYKSSFFILDILGLLPTELIAVVWCLSASTGSSVVADGLDTIKMACLMPHLGYFRINRLITGYKIFRFLFKLEAEVGSPFVTIRTVYYIILCWLLLHLTACVWWVIPCSNFTHVIQSGPIHEYCRAPTWVYSGGSTESGPNQPLKDRGFYPYDSVHVPKPNYNIYAGIFDHGSGSSSYLLSQPDLVDYVRLNATHSQRYYYALYWTITTMCSVGLGDVHAIQDGEMQFAVVAQLTGMIILFGIVQGGVTSMLTNSDALLFQYKHRITAILDHLRDQNQSTELVRHVLEFYNYLWKRSTGMSSSGLFDQLPFALRSEIAMELCGQIIDRSPLFQDLSSSFLRMLSLKFKPMLALPEQIIMKKGELSDLMVYVQCGELEVLSDDENAVPVLLLKPGKLFGEINLITRMPRKFSVRAIAHCDLVILHTEDLMECLQSYPEIADELRLRAEERTGVLQQRIDEGILAIDNQELAKRRKQQKDLSAKMEELQYDIGVNLRPLMTALNIERPQETLKVSESMELFKIRDPMDEMVEFNMGSLVQQLQARLRRVRQAFYDISIDPDGLFYYFWERSLIFMVIVTFFLNTYVGFFQSYSTLLQQPTCPVDPTAEVPDAKGKISGIFVILFDYLMDVFFILDYCLKFVTQIKTANGKITDHRAMALTYLRSWGCYTDFAAVFPIEVFAVAAMSGGSCKAMRVLNLLGYLKVNRALRVLTLPEFFEYLGSDLSNPISRVRVLKFGLYICMLTQLCAVAVYLTACDPETCDDSTMYSWSGARPMPWIRIGLDPLYPDNANGTMSYRYTSSVYYAVTLMTTVGYGDLYPHHIIEQLVANMVMLVGVLTYGYCAAVLTATIANLDSPRVQFQSRLFGLINYMQYNNLPEDVQQRAIESVSLLWTTNRGEEIPNVRRMTADMPEHLMEEIQVDDLVHLVAGVPIFKNIEEHILKRLAPAVRRYVFPPNEYIIQIGDLIPELFVIRRGFCHVYQPEPASTLVAVLHPGMYFGEIGFLFNRNEVLSIKTVTHCEVLTLPRADFDQVAIHIEWLSTQIGHISEERKYYEDLLNAARNAKPYIPRRKKASAHLKIASPNRMSVIEKRKLRFREDLNVVEVSRIGRFFYKALKTETIPMNSDFLKYWETARLVASILQFILRLVQIAFQVDAWEYFGLLYLFDAYAVYDIYLKFHIQYANDINVIVTHPYMTAKRYLKSNFWLDCFCVIPFEIFVFIPIAGDFMTQGKLTRGREEVLHWLMYVSMNRLFQIYRVTRAFRFLETDIKLDTSSLFLIKYCTYFVIYITLVTCLPLTIECPPLSCALNQTKSCYLQFPNETLTDLGVSLDVDYSNATQSSAYQTATLSFDDWVDESSSNSRSYHPRPRRAILPPPSTRQRSIDYGPIDEKGNVDIDNSLDCIEMTYLKLGGILKRNTSGQKIVASLYWAVTTTTSVGFGDMYALTQTEQLLFLLIMVSGNLFFGYIIASISAAQANSDAPRSRFFERVVAIKKYLQHEHLPRSLQTRVIRYYEYLWLRTQGIDQQGLIAGLPPSLTGELALQLYRKVIEQIPILKSTPLGFKKMVASILKPLYILEGEYVTRIGDIGADLFFLYRGSVEIQYRTGDFSPNVIRAGRILGEVAFLTNHKAETSFRARENSDLYYLVKEEFEIVLDHFPEVRDRLMEEARETMELEQENRRLFEARPKPVGGNLSLSYRPRVRISMQERFRTFAQLIFRSDDQFIRWFCKYGMTLLRIISVKLIVYQAGFKHVQPGWLYALNYLLEIFFVIDTLLQTRIGFLDEFGNEVLELPRIRERYIKSRTGLLLDLLHLLPYEIFGLVGKSGKRGVLWAQLRLLRVPTRVWRIRSFFTSWLDELDINVLYVRLFYSITQLGLWMHFFASLAYYIGDCTGLIAEEDMKYCTDTTWFKTTNLTQPEVSFSQKYTVALYWISNTVTSTGYGDILPYEMNAWIFSIFVQLIGKSLFGFIIGDISSALANSEISRQNFESQFQTIKSYLRDQKANTAIIVRVQNYFNFLWNVSRGISDINSVLVEAPFCLRTEIGFAVHNKDLRKLSLFRDSSDAFIRMLSACLHQVQFVPGDYVIQQGDLVQEMYFLHRGEAVEVETGVEIGVIRHGSHINWQAILIDWPASRTVRATDYCEVYVLTRADLVRVVEKFRHEMELVCSTTRTRLRDLLEEEHVQLD</sequence>
<dbReference type="InterPro" id="IPR050866">
    <property type="entry name" value="CNG_cation_channel"/>
</dbReference>
<feature type="transmembrane region" description="Helical" evidence="10">
    <location>
        <begin position="1567"/>
        <end position="1590"/>
    </location>
</feature>
<feature type="transmembrane region" description="Helical" evidence="10">
    <location>
        <begin position="853"/>
        <end position="872"/>
    </location>
</feature>
<dbReference type="OrthoDB" id="415460at2759"/>
<feature type="region of interest" description="Disordered" evidence="9">
    <location>
        <begin position="1474"/>
        <end position="1495"/>
    </location>
</feature>
<evidence type="ECO:0000256" key="3">
    <source>
        <dbReference type="ARBA" id="ARBA00022692"/>
    </source>
</evidence>
<dbReference type="InterPro" id="IPR000595">
    <property type="entry name" value="cNMP-bd_dom"/>
</dbReference>
<evidence type="ECO:0000313" key="12">
    <source>
        <dbReference type="EMBL" id="OQV20845.1"/>
    </source>
</evidence>
<dbReference type="SUPFAM" id="SSF51206">
    <property type="entry name" value="cAMP-binding domain-like"/>
    <property type="match status" value="4"/>
</dbReference>
<evidence type="ECO:0000256" key="1">
    <source>
        <dbReference type="ARBA" id="ARBA00004141"/>
    </source>
</evidence>
<keyword evidence="4 10" id="KW-1133">Transmembrane helix</keyword>
<feature type="transmembrane region" description="Helical" evidence="10">
    <location>
        <begin position="125"/>
        <end position="148"/>
    </location>
</feature>
<comment type="subcellular location">
    <subcellularLocation>
        <location evidence="1">Membrane</location>
        <topology evidence="1">Multi-pass membrane protein</topology>
    </subcellularLocation>
</comment>
<dbReference type="GO" id="GO:0005221">
    <property type="term" value="F:intracellularly cyclic nucleotide-activated monoatomic cation channel activity"/>
    <property type="evidence" value="ECO:0007669"/>
    <property type="project" value="InterPro"/>
</dbReference>